<evidence type="ECO:0000313" key="14">
    <source>
        <dbReference type="Proteomes" id="UP000374630"/>
    </source>
</evidence>
<dbReference type="Gene3D" id="1.20.5.1930">
    <property type="match status" value="1"/>
</dbReference>
<dbReference type="AlphaFoldDB" id="A0A5J5E3Y2"/>
<dbReference type="GO" id="GO:0016020">
    <property type="term" value="C:membrane"/>
    <property type="evidence" value="ECO:0007669"/>
    <property type="project" value="InterPro"/>
</dbReference>
<keyword evidence="5" id="KW-0547">Nucleotide-binding</keyword>
<keyword evidence="9" id="KW-0812">Transmembrane</keyword>
<feature type="transmembrane region" description="Helical" evidence="9">
    <location>
        <begin position="26"/>
        <end position="46"/>
    </location>
</feature>
<keyword evidence="8" id="KW-0902">Two-component regulatory system</keyword>
<dbReference type="OrthoDB" id="227596at2"/>
<evidence type="ECO:0000256" key="8">
    <source>
        <dbReference type="ARBA" id="ARBA00023012"/>
    </source>
</evidence>
<evidence type="ECO:0000256" key="1">
    <source>
        <dbReference type="ARBA" id="ARBA00000085"/>
    </source>
</evidence>
<dbReference type="GO" id="GO:0000155">
    <property type="term" value="F:phosphorelay sensor kinase activity"/>
    <property type="evidence" value="ECO:0007669"/>
    <property type="project" value="InterPro"/>
</dbReference>
<evidence type="ECO:0000256" key="6">
    <source>
        <dbReference type="ARBA" id="ARBA00022777"/>
    </source>
</evidence>
<evidence type="ECO:0000313" key="12">
    <source>
        <dbReference type="EMBL" id="KAA8823808.1"/>
    </source>
</evidence>
<dbReference type="PANTHER" id="PTHR24421">
    <property type="entry name" value="NITRATE/NITRITE SENSOR PROTEIN NARX-RELATED"/>
    <property type="match status" value="1"/>
</dbReference>
<dbReference type="RefSeq" id="WP_150353750.1">
    <property type="nucleotide sequence ID" value="NZ_RZNZ01000009.1"/>
</dbReference>
<dbReference type="Proteomes" id="UP000374630">
    <property type="component" value="Unassembled WGS sequence"/>
</dbReference>
<proteinExistence type="predicted"/>
<evidence type="ECO:0000256" key="5">
    <source>
        <dbReference type="ARBA" id="ARBA00022741"/>
    </source>
</evidence>
<dbReference type="Gene3D" id="3.30.565.10">
    <property type="entry name" value="Histidine kinase-like ATPase, C-terminal domain"/>
    <property type="match status" value="1"/>
</dbReference>
<evidence type="ECO:0000256" key="9">
    <source>
        <dbReference type="SAM" id="Phobius"/>
    </source>
</evidence>
<evidence type="ECO:0000313" key="11">
    <source>
        <dbReference type="EMBL" id="KAA8820088.1"/>
    </source>
</evidence>
<keyword evidence="6 12" id="KW-0418">Kinase</keyword>
<feature type="transmembrane region" description="Helical" evidence="9">
    <location>
        <begin position="142"/>
        <end position="164"/>
    </location>
</feature>
<keyword evidence="4" id="KW-0808">Transferase</keyword>
<protein>
    <recommendedName>
        <fullName evidence="2">histidine kinase</fullName>
        <ecNumber evidence="2">2.7.13.3</ecNumber>
    </recommendedName>
</protein>
<gene>
    <name evidence="12" type="ORF">EM848_04145</name>
    <name evidence="11" type="ORF">EMO90_07435</name>
</gene>
<evidence type="ECO:0000256" key="4">
    <source>
        <dbReference type="ARBA" id="ARBA00022679"/>
    </source>
</evidence>
<name>A0A5J5E3Y2_9BIFI</name>
<sequence>MIPVAMFFCLLQTAYVGNPSFDALPAATKVWVSISMIAAFAAPFILRWRDAHPEPVFWGCAALVVAFPFSPMLMLMSLAGVIARRSDFRRTVRVSAAGAIICLVAELRDARRPAESSVWHQLFAEPGTGIDDVPIVVTASDATIAVTAAAVALIETAVTIMIGLHIRSKARLNEADARAQAAQHHAANLQSDLTSQQLADAIAAEAHDTLAHSLSLIALNASALQTEAARLSDSPEARELARKAEDIRRQAAGALDEAHSIINMLRDPAQAWEQLAPSTDTSLTRESLDGLIVDARNSGMLLNTWIDIKQLSDLDEQIAKIAYRAVQEGLTNARRHAPGEPVSLEVGVAPEQGVHIHISNPANDMGESGGGSGLPGLTARVKSAGGTCQYGLDDRRVFHVDVTLPWRG</sequence>
<dbReference type="Pfam" id="PF07730">
    <property type="entry name" value="HisKA_3"/>
    <property type="match status" value="1"/>
</dbReference>
<organism evidence="12 13">
    <name type="scientific">Bifidobacterium vespertilionis</name>
    <dbReference type="NCBI Taxonomy" id="2562524"/>
    <lineage>
        <taxon>Bacteria</taxon>
        <taxon>Bacillati</taxon>
        <taxon>Actinomycetota</taxon>
        <taxon>Actinomycetes</taxon>
        <taxon>Bifidobacteriales</taxon>
        <taxon>Bifidobacteriaceae</taxon>
        <taxon>Bifidobacterium</taxon>
    </lineage>
</organism>
<evidence type="ECO:0000313" key="13">
    <source>
        <dbReference type="Proteomes" id="UP000345527"/>
    </source>
</evidence>
<dbReference type="PANTHER" id="PTHR24421:SF10">
    <property type="entry name" value="NITRATE_NITRITE SENSOR PROTEIN NARQ"/>
    <property type="match status" value="1"/>
</dbReference>
<feature type="domain" description="Signal transduction histidine kinase subgroup 3 dimerisation and phosphoacceptor" evidence="10">
    <location>
        <begin position="201"/>
        <end position="269"/>
    </location>
</feature>
<keyword evidence="9" id="KW-0472">Membrane</keyword>
<dbReference type="EC" id="2.7.13.3" evidence="2"/>
<keyword evidence="3" id="KW-0597">Phosphoprotein</keyword>
<dbReference type="EMBL" id="RZOA01000006">
    <property type="protein sequence ID" value="KAA8823808.1"/>
    <property type="molecule type" value="Genomic_DNA"/>
</dbReference>
<evidence type="ECO:0000259" key="10">
    <source>
        <dbReference type="Pfam" id="PF07730"/>
    </source>
</evidence>
<evidence type="ECO:0000256" key="3">
    <source>
        <dbReference type="ARBA" id="ARBA00022553"/>
    </source>
</evidence>
<dbReference type="InterPro" id="IPR011712">
    <property type="entry name" value="Sig_transdc_His_kin_sub3_dim/P"/>
</dbReference>
<evidence type="ECO:0000256" key="2">
    <source>
        <dbReference type="ARBA" id="ARBA00012438"/>
    </source>
</evidence>
<keyword evidence="7" id="KW-0067">ATP-binding</keyword>
<dbReference type="Proteomes" id="UP000345527">
    <property type="component" value="Unassembled WGS sequence"/>
</dbReference>
<dbReference type="GO" id="GO:0046983">
    <property type="term" value="F:protein dimerization activity"/>
    <property type="evidence" value="ECO:0007669"/>
    <property type="project" value="InterPro"/>
</dbReference>
<comment type="catalytic activity">
    <reaction evidence="1">
        <text>ATP + protein L-histidine = ADP + protein N-phospho-L-histidine.</text>
        <dbReference type="EC" id="2.7.13.3"/>
    </reaction>
</comment>
<keyword evidence="14" id="KW-1185">Reference proteome</keyword>
<keyword evidence="9" id="KW-1133">Transmembrane helix</keyword>
<accession>A0A5J5E3Y2</accession>
<dbReference type="EMBL" id="RZNZ01000009">
    <property type="protein sequence ID" value="KAA8820088.1"/>
    <property type="molecule type" value="Genomic_DNA"/>
</dbReference>
<evidence type="ECO:0000256" key="7">
    <source>
        <dbReference type="ARBA" id="ARBA00022840"/>
    </source>
</evidence>
<comment type="caution">
    <text evidence="12">The sequence shown here is derived from an EMBL/GenBank/DDBJ whole genome shotgun (WGS) entry which is preliminary data.</text>
</comment>
<reference evidence="13 14" key="1">
    <citation type="journal article" date="2019" name="Syst. Appl. Microbiol.">
        <title>Characterization of Bifidobacterium species in feaces of the Egyptian fruit bat: Description of B. vespertilionis sp. nov. and B. rousetti sp. nov.</title>
        <authorList>
            <person name="Modesto M."/>
            <person name="Satti M."/>
            <person name="Watanabe K."/>
            <person name="Puglisi E."/>
            <person name="Morelli L."/>
            <person name="Huang C.-H."/>
            <person name="Liou J.-S."/>
            <person name="Miyashita M."/>
            <person name="Tamura T."/>
            <person name="Saito S."/>
            <person name="Mori K."/>
            <person name="Huang L."/>
            <person name="Sciavilla P."/>
            <person name="Sandri C."/>
            <person name="Spiezio C."/>
            <person name="Vitali F."/>
            <person name="Cavalieri D."/>
            <person name="Perpetuini G."/>
            <person name="Tofalo R."/>
            <person name="Bonetti A."/>
            <person name="Arita M."/>
            <person name="Mattarelli P."/>
        </authorList>
    </citation>
    <scope>NUCLEOTIDE SEQUENCE [LARGE SCALE GENOMIC DNA]</scope>
    <source>
        <strain evidence="11 14">RST16</strain>
        <strain evidence="12 13">RST8</strain>
    </source>
</reference>
<dbReference type="InterPro" id="IPR036890">
    <property type="entry name" value="HATPase_C_sf"/>
</dbReference>
<dbReference type="GO" id="GO:0005524">
    <property type="term" value="F:ATP binding"/>
    <property type="evidence" value="ECO:0007669"/>
    <property type="project" value="UniProtKB-KW"/>
</dbReference>
<feature type="transmembrane region" description="Helical" evidence="9">
    <location>
        <begin position="58"/>
        <end position="83"/>
    </location>
</feature>
<dbReference type="InterPro" id="IPR050482">
    <property type="entry name" value="Sensor_HK_TwoCompSys"/>
</dbReference>